<proteinExistence type="predicted"/>
<dbReference type="Proteomes" id="UP000198157">
    <property type="component" value="Unassembled WGS sequence"/>
</dbReference>
<dbReference type="EMBL" id="NIVS01000016">
    <property type="protein sequence ID" value="OWQ54776.1"/>
    <property type="molecule type" value="Genomic_DNA"/>
</dbReference>
<organism evidence="2 3">
    <name type="scientific">Stenotrophomonas maltophilia</name>
    <name type="common">Pseudomonas maltophilia</name>
    <name type="synonym">Xanthomonas maltophilia</name>
    <dbReference type="NCBI Taxonomy" id="40324"/>
    <lineage>
        <taxon>Bacteria</taxon>
        <taxon>Pseudomonadati</taxon>
        <taxon>Pseudomonadota</taxon>
        <taxon>Gammaproteobacteria</taxon>
        <taxon>Lysobacterales</taxon>
        <taxon>Lysobacteraceae</taxon>
        <taxon>Stenotrophomonas</taxon>
        <taxon>Stenotrophomonas maltophilia group</taxon>
    </lineage>
</organism>
<evidence type="ECO:0000313" key="3">
    <source>
        <dbReference type="Proteomes" id="UP000198157"/>
    </source>
</evidence>
<comment type="caution">
    <text evidence="2">The sequence shown here is derived from an EMBL/GenBank/DDBJ whole genome shotgun (WGS) entry which is preliminary data.</text>
</comment>
<reference evidence="2 3" key="1">
    <citation type="submission" date="2017-06" db="EMBL/GenBank/DDBJ databases">
        <authorList>
            <person name="Kim H.J."/>
            <person name="Triplett B.A."/>
        </authorList>
    </citation>
    <scope>NUCLEOTIDE SEQUENCE [LARGE SCALE GENOMIC DNA]</scope>
    <source>
        <strain evidence="2 3">13146</strain>
    </source>
</reference>
<evidence type="ECO:0000256" key="1">
    <source>
        <dbReference type="SAM" id="MobiDB-lite"/>
    </source>
</evidence>
<accession>A0A2D0AK02</accession>
<protein>
    <submittedName>
        <fullName evidence="2">Uncharacterized protein</fullName>
    </submittedName>
</protein>
<evidence type="ECO:0000313" key="2">
    <source>
        <dbReference type="EMBL" id="OWQ54776.1"/>
    </source>
</evidence>
<gene>
    <name evidence="2" type="ORF">CEE60_07195</name>
</gene>
<feature type="region of interest" description="Disordered" evidence="1">
    <location>
        <begin position="22"/>
        <end position="42"/>
    </location>
</feature>
<feature type="compositionally biased region" description="Basic and acidic residues" evidence="1">
    <location>
        <begin position="25"/>
        <end position="36"/>
    </location>
</feature>
<dbReference type="AlphaFoldDB" id="A0A2D0AK02"/>
<name>A0A2D0AK02_STEMA</name>
<sequence>MDQKSMGKARWARARAASLWQQADDLDRNHSGDWRARASRRRGAARLRAEASRFDGIANRLQPWDDDQAA</sequence>